<dbReference type="AlphaFoldDB" id="A0A2H1WHE3"/>
<sequence>MLRLQTYMFIYTSHPDLKQQFVEHTKSCFVRKSSLLHIARQPPRTNRTVKDVKDQIITKMIKEIVTSRSPIIIQTYRDVWADSYLTVLYIAWNLLRVTLAPPARLQPSTDK</sequence>
<proteinExistence type="predicted"/>
<accession>A0A2H1WHE3</accession>
<organism evidence="1">
    <name type="scientific">Spodoptera frugiperda</name>
    <name type="common">Fall armyworm</name>
    <dbReference type="NCBI Taxonomy" id="7108"/>
    <lineage>
        <taxon>Eukaryota</taxon>
        <taxon>Metazoa</taxon>
        <taxon>Ecdysozoa</taxon>
        <taxon>Arthropoda</taxon>
        <taxon>Hexapoda</taxon>
        <taxon>Insecta</taxon>
        <taxon>Pterygota</taxon>
        <taxon>Neoptera</taxon>
        <taxon>Endopterygota</taxon>
        <taxon>Lepidoptera</taxon>
        <taxon>Glossata</taxon>
        <taxon>Ditrysia</taxon>
        <taxon>Noctuoidea</taxon>
        <taxon>Noctuidae</taxon>
        <taxon>Amphipyrinae</taxon>
        <taxon>Spodoptera</taxon>
    </lineage>
</organism>
<protein>
    <submittedName>
        <fullName evidence="1">SFRICE_002600</fullName>
    </submittedName>
</protein>
<reference evidence="1" key="1">
    <citation type="submission" date="2016-07" db="EMBL/GenBank/DDBJ databases">
        <authorList>
            <person name="Bretaudeau A."/>
        </authorList>
    </citation>
    <scope>NUCLEOTIDE SEQUENCE</scope>
    <source>
        <strain evidence="1">Rice</strain>
        <tissue evidence="1">Whole body</tissue>
    </source>
</reference>
<gene>
    <name evidence="1" type="ORF">SFRICE_002600</name>
</gene>
<dbReference type="EMBL" id="ODYU01008695">
    <property type="protein sequence ID" value="SOQ52491.1"/>
    <property type="molecule type" value="Genomic_DNA"/>
</dbReference>
<name>A0A2H1WHE3_SPOFR</name>
<evidence type="ECO:0000313" key="1">
    <source>
        <dbReference type="EMBL" id="SOQ52491.1"/>
    </source>
</evidence>